<accession>A0A6V8QHX1</accession>
<reference evidence="1 2" key="1">
    <citation type="submission" date="2020-07" db="EMBL/GenBank/DDBJ databases">
        <title>Trichoderma asperellum IC-1 whole genome shotgun sequence.</title>
        <authorList>
            <person name="Kanamasa S."/>
            <person name="Takahashi H."/>
        </authorList>
    </citation>
    <scope>NUCLEOTIDE SEQUENCE [LARGE SCALE GENOMIC DNA]</scope>
    <source>
        <strain evidence="1 2">IC-1</strain>
    </source>
</reference>
<dbReference type="Proteomes" id="UP000517252">
    <property type="component" value="Unassembled WGS sequence"/>
</dbReference>
<name>A0A6V8QHX1_TRIAP</name>
<evidence type="ECO:0000313" key="2">
    <source>
        <dbReference type="Proteomes" id="UP000517252"/>
    </source>
</evidence>
<proteinExistence type="predicted"/>
<evidence type="ECO:0000313" key="1">
    <source>
        <dbReference type="EMBL" id="GFP52057.1"/>
    </source>
</evidence>
<protein>
    <submittedName>
        <fullName evidence="1">Uncharacterized protein</fullName>
    </submittedName>
</protein>
<gene>
    <name evidence="1" type="ORF">TASIC1_0001020900</name>
</gene>
<organism evidence="1 2">
    <name type="scientific">Trichoderma asperellum</name>
    <name type="common">Filamentous fungus</name>
    <dbReference type="NCBI Taxonomy" id="101201"/>
    <lineage>
        <taxon>Eukaryota</taxon>
        <taxon>Fungi</taxon>
        <taxon>Dikarya</taxon>
        <taxon>Ascomycota</taxon>
        <taxon>Pezizomycotina</taxon>
        <taxon>Sordariomycetes</taxon>
        <taxon>Hypocreomycetidae</taxon>
        <taxon>Hypocreales</taxon>
        <taxon>Hypocreaceae</taxon>
        <taxon>Trichoderma</taxon>
    </lineage>
</organism>
<dbReference type="EMBL" id="BLZH01000001">
    <property type="protein sequence ID" value="GFP52057.1"/>
    <property type="molecule type" value="Genomic_DNA"/>
</dbReference>
<dbReference type="AlphaFoldDB" id="A0A6V8QHX1"/>
<sequence length="74" mass="8295">MDDHTKECLAIEDTKPAGHRQKINPIKIARSWDQEDKLQALPTKKGVEGSAARRESTKNKQVGFLLSGAVLYEF</sequence>
<comment type="caution">
    <text evidence="1">The sequence shown here is derived from an EMBL/GenBank/DDBJ whole genome shotgun (WGS) entry which is preliminary data.</text>
</comment>